<comment type="caution">
    <text evidence="2">The sequence shown here is derived from an EMBL/GenBank/DDBJ whole genome shotgun (WGS) entry which is preliminary data.</text>
</comment>
<accession>A0A4Z0JK20</accession>
<keyword evidence="3" id="KW-1185">Reference proteome</keyword>
<reference evidence="2 3" key="1">
    <citation type="submission" date="2018-10" db="EMBL/GenBank/DDBJ databases">
        <title>Lactobacillus sp. R7 and Lactobacillus sp. R19 isolated from fermented mustard green product of Taiwan.</title>
        <authorList>
            <person name="Lin S.-T."/>
        </authorList>
    </citation>
    <scope>NUCLEOTIDE SEQUENCE [LARGE SCALE GENOMIC DNA]</scope>
    <source>
        <strain evidence="2 3">BCRC 81127</strain>
    </source>
</reference>
<evidence type="ECO:0000313" key="2">
    <source>
        <dbReference type="EMBL" id="TGD23208.1"/>
    </source>
</evidence>
<dbReference type="AlphaFoldDB" id="A0A4Z0JK20"/>
<sequence length="88" mass="9877">MIIFLLILVFFLGSEISVQKGLYPKFLKKLTAGKLIMFSLGTLLGLAAISFFIKDAVILLLLGTIYFSVIISNHYMNGFSKMERGRKI</sequence>
<evidence type="ECO:0000256" key="1">
    <source>
        <dbReference type="SAM" id="Phobius"/>
    </source>
</evidence>
<feature type="transmembrane region" description="Helical" evidence="1">
    <location>
        <begin position="58"/>
        <end position="76"/>
    </location>
</feature>
<dbReference type="OrthoDB" id="2328251at2"/>
<keyword evidence="1" id="KW-0812">Transmembrane</keyword>
<proteinExistence type="predicted"/>
<keyword evidence="1" id="KW-0472">Membrane</keyword>
<dbReference type="EMBL" id="RKLY01000014">
    <property type="protein sequence ID" value="TGD23208.1"/>
    <property type="molecule type" value="Genomic_DNA"/>
</dbReference>
<feature type="transmembrane region" description="Helical" evidence="1">
    <location>
        <begin position="35"/>
        <end position="53"/>
    </location>
</feature>
<dbReference type="RefSeq" id="WP_135372760.1">
    <property type="nucleotide sequence ID" value="NZ_RKLY01000014.1"/>
</dbReference>
<gene>
    <name evidence="2" type="ORF">EGT49_06775</name>
</gene>
<organism evidence="2 3">
    <name type="scientific">Companilactobacillus suantsaicola</name>
    <dbReference type="NCBI Taxonomy" id="2487723"/>
    <lineage>
        <taxon>Bacteria</taxon>
        <taxon>Bacillati</taxon>
        <taxon>Bacillota</taxon>
        <taxon>Bacilli</taxon>
        <taxon>Lactobacillales</taxon>
        <taxon>Lactobacillaceae</taxon>
        <taxon>Companilactobacillus</taxon>
    </lineage>
</organism>
<dbReference type="Proteomes" id="UP000298021">
    <property type="component" value="Unassembled WGS sequence"/>
</dbReference>
<keyword evidence="1" id="KW-1133">Transmembrane helix</keyword>
<protein>
    <submittedName>
        <fullName evidence="2">Uncharacterized protein</fullName>
    </submittedName>
</protein>
<evidence type="ECO:0000313" key="3">
    <source>
        <dbReference type="Proteomes" id="UP000298021"/>
    </source>
</evidence>
<name>A0A4Z0JK20_9LACO</name>